<dbReference type="InterPro" id="IPR029753">
    <property type="entry name" value="D-isomer_DH_CS"/>
</dbReference>
<dbReference type="GO" id="GO:0051287">
    <property type="term" value="F:NAD binding"/>
    <property type="evidence" value="ECO:0007669"/>
    <property type="project" value="InterPro"/>
</dbReference>
<evidence type="ECO:0000256" key="1">
    <source>
        <dbReference type="ARBA" id="ARBA00005854"/>
    </source>
</evidence>
<evidence type="ECO:0000256" key="3">
    <source>
        <dbReference type="ARBA" id="ARBA00023027"/>
    </source>
</evidence>
<evidence type="ECO:0000259" key="6">
    <source>
        <dbReference type="Pfam" id="PF02826"/>
    </source>
</evidence>
<evidence type="ECO:0000256" key="2">
    <source>
        <dbReference type="ARBA" id="ARBA00023002"/>
    </source>
</evidence>
<dbReference type="PANTHER" id="PTHR43761">
    <property type="entry name" value="D-ISOMER SPECIFIC 2-HYDROXYACID DEHYDROGENASE FAMILY PROTEIN (AFU_ORTHOLOGUE AFUA_1G13630)"/>
    <property type="match status" value="1"/>
</dbReference>
<evidence type="ECO:0000313" key="7">
    <source>
        <dbReference type="EMBL" id="QCT69793.1"/>
    </source>
</evidence>
<dbReference type="Proteomes" id="UP000218387">
    <property type="component" value="Chromosome"/>
</dbReference>
<dbReference type="FunFam" id="3.40.50.720:FF:000203">
    <property type="entry name" value="D-3-phosphoglycerate dehydrogenase (SerA)"/>
    <property type="match status" value="1"/>
</dbReference>
<comment type="similarity">
    <text evidence="1 4">Belongs to the D-isomer specific 2-hydroxyacid dehydrogenase family.</text>
</comment>
<dbReference type="GO" id="GO:0016616">
    <property type="term" value="F:oxidoreductase activity, acting on the CH-OH group of donors, NAD or NADP as acceptor"/>
    <property type="evidence" value="ECO:0007669"/>
    <property type="project" value="InterPro"/>
</dbReference>
<dbReference type="InterPro" id="IPR029752">
    <property type="entry name" value="D-isomer_DH_CS1"/>
</dbReference>
<dbReference type="CDD" id="cd12161">
    <property type="entry name" value="GDH_like_1"/>
    <property type="match status" value="1"/>
</dbReference>
<proteinExistence type="inferred from homology"/>
<organism evidence="7 8">
    <name type="scientific">Eubacterium maltosivorans</name>
    <dbReference type="NCBI Taxonomy" id="2041044"/>
    <lineage>
        <taxon>Bacteria</taxon>
        <taxon>Bacillati</taxon>
        <taxon>Bacillota</taxon>
        <taxon>Clostridia</taxon>
        <taxon>Eubacteriales</taxon>
        <taxon>Eubacteriaceae</taxon>
        <taxon>Eubacterium</taxon>
    </lineage>
</organism>
<keyword evidence="8" id="KW-1185">Reference proteome</keyword>
<keyword evidence="3" id="KW-0520">NAD</keyword>
<dbReference type="Pfam" id="PF02826">
    <property type="entry name" value="2-Hacid_dh_C"/>
    <property type="match status" value="1"/>
</dbReference>
<dbReference type="PANTHER" id="PTHR43761:SF1">
    <property type="entry name" value="D-ISOMER SPECIFIC 2-HYDROXYACID DEHYDROGENASE CATALYTIC DOMAIN-CONTAINING PROTEIN-RELATED"/>
    <property type="match status" value="1"/>
</dbReference>
<dbReference type="PROSITE" id="PS00065">
    <property type="entry name" value="D_2_HYDROXYACID_DH_1"/>
    <property type="match status" value="1"/>
</dbReference>
<reference evidence="7 8" key="1">
    <citation type="submission" date="2018-05" db="EMBL/GenBank/DDBJ databases">
        <title>Genome comparison of Eubacterium sp.</title>
        <authorList>
            <person name="Feng Y."/>
            <person name="Sanchez-Andrea I."/>
            <person name="Stams A.J.M."/>
            <person name="De Vos W.M."/>
        </authorList>
    </citation>
    <scope>NUCLEOTIDE SEQUENCE [LARGE SCALE GENOMIC DNA]</scope>
    <source>
        <strain evidence="7 8">YI</strain>
    </source>
</reference>
<evidence type="ECO:0000313" key="8">
    <source>
        <dbReference type="Proteomes" id="UP000218387"/>
    </source>
</evidence>
<sequence>MKIVIMEPLGITEDALQTLSMLLRADGHEFIAYENRETDTEKLIERVKDADVVVLANQPFGKEVIDACKNLKLVDIAFTGVDHVDVAACKERGIILCNAAGYSTNAVAELAFGLMIDVYRYIVTCDHETRNGGTIGGLIGHELCGKKLGIVGTGAIGLKVAEIGKAFGCELLAYSRTVRSEGLEMGIKYMDLEELLKQSDIVTLHIPVSPETQGLISRDMLALMKPEAIIINTSRGGVIDNEALADALKEGKVAGAGIDVYEGEPPLPKDHPLLSAPNTVLTPHVAYATKESLYKRAVIVFDNIRCWLEGNPQNRV</sequence>
<dbReference type="EMBL" id="CP029487">
    <property type="protein sequence ID" value="QCT69793.1"/>
    <property type="molecule type" value="Genomic_DNA"/>
</dbReference>
<dbReference type="PROSITE" id="PS00670">
    <property type="entry name" value="D_2_HYDROXYACID_DH_2"/>
    <property type="match status" value="1"/>
</dbReference>
<feature type="domain" description="D-isomer specific 2-hydroxyacid dehydrogenase NAD-binding" evidence="6">
    <location>
        <begin position="112"/>
        <end position="286"/>
    </location>
</feature>
<dbReference type="InterPro" id="IPR006139">
    <property type="entry name" value="D-isomer_2_OHA_DH_cat_dom"/>
</dbReference>
<dbReference type="SUPFAM" id="SSF51735">
    <property type="entry name" value="NAD(P)-binding Rossmann-fold domains"/>
    <property type="match status" value="1"/>
</dbReference>
<feature type="domain" description="D-isomer specific 2-hydroxyacid dehydrogenase catalytic" evidence="5">
    <location>
        <begin position="12"/>
        <end position="316"/>
    </location>
</feature>
<gene>
    <name evidence="7" type="ORF">CPZ25_000235</name>
</gene>
<protein>
    <submittedName>
        <fullName evidence="7">Hydroxyacid dehydrogenase</fullName>
    </submittedName>
</protein>
<evidence type="ECO:0000259" key="5">
    <source>
        <dbReference type="Pfam" id="PF00389"/>
    </source>
</evidence>
<dbReference type="Pfam" id="PF00389">
    <property type="entry name" value="2-Hacid_dh"/>
    <property type="match status" value="1"/>
</dbReference>
<dbReference type="RefSeq" id="WP_074618223.1">
    <property type="nucleotide sequence ID" value="NZ_CABJDW020000004.1"/>
</dbReference>
<dbReference type="SUPFAM" id="SSF52283">
    <property type="entry name" value="Formate/glycerate dehydrogenase catalytic domain-like"/>
    <property type="match status" value="1"/>
</dbReference>
<dbReference type="InterPro" id="IPR050418">
    <property type="entry name" value="D-iso_2-hydroxyacid_DH_PdxB"/>
</dbReference>
<dbReference type="InterPro" id="IPR006140">
    <property type="entry name" value="D-isomer_DH_NAD-bd"/>
</dbReference>
<evidence type="ECO:0000256" key="4">
    <source>
        <dbReference type="RuleBase" id="RU003719"/>
    </source>
</evidence>
<dbReference type="Gene3D" id="3.40.50.720">
    <property type="entry name" value="NAD(P)-binding Rossmann-like Domain"/>
    <property type="match status" value="2"/>
</dbReference>
<dbReference type="KEGG" id="emt:CPZ25_000235"/>
<dbReference type="InterPro" id="IPR036291">
    <property type="entry name" value="NAD(P)-bd_dom_sf"/>
</dbReference>
<name>A0A4P9C3H0_EUBML</name>
<accession>A0A4P9C3H0</accession>
<keyword evidence="2 4" id="KW-0560">Oxidoreductase</keyword>
<dbReference type="AlphaFoldDB" id="A0A4P9C3H0"/>